<evidence type="ECO:0000313" key="3">
    <source>
        <dbReference type="Proteomes" id="UP000828390"/>
    </source>
</evidence>
<organism evidence="2 3">
    <name type="scientific">Dreissena polymorpha</name>
    <name type="common">Zebra mussel</name>
    <name type="synonym">Mytilus polymorpha</name>
    <dbReference type="NCBI Taxonomy" id="45954"/>
    <lineage>
        <taxon>Eukaryota</taxon>
        <taxon>Metazoa</taxon>
        <taxon>Spiralia</taxon>
        <taxon>Lophotrochozoa</taxon>
        <taxon>Mollusca</taxon>
        <taxon>Bivalvia</taxon>
        <taxon>Autobranchia</taxon>
        <taxon>Heteroconchia</taxon>
        <taxon>Euheterodonta</taxon>
        <taxon>Imparidentia</taxon>
        <taxon>Neoheterodontei</taxon>
        <taxon>Myida</taxon>
        <taxon>Dreissenoidea</taxon>
        <taxon>Dreissenidae</taxon>
        <taxon>Dreissena</taxon>
    </lineage>
</organism>
<feature type="region of interest" description="Disordered" evidence="1">
    <location>
        <begin position="55"/>
        <end position="74"/>
    </location>
</feature>
<sequence>MEHRRPSSTSSEVSMHIHDCKPDHTITMENVMTLDRKPSWFERGVKEAIYIRALSPARNNDGAATNSRTPGTLR</sequence>
<name>A0A9D4RYP7_DREPO</name>
<feature type="region of interest" description="Disordered" evidence="1">
    <location>
        <begin position="1"/>
        <end position="21"/>
    </location>
</feature>
<evidence type="ECO:0000313" key="2">
    <source>
        <dbReference type="EMBL" id="KAH3883457.1"/>
    </source>
</evidence>
<dbReference type="Proteomes" id="UP000828390">
    <property type="component" value="Unassembled WGS sequence"/>
</dbReference>
<dbReference type="EMBL" id="JAIWYP010000001">
    <property type="protein sequence ID" value="KAH3883457.1"/>
    <property type="molecule type" value="Genomic_DNA"/>
</dbReference>
<keyword evidence="3" id="KW-1185">Reference proteome</keyword>
<gene>
    <name evidence="2" type="ORF">DPMN_007414</name>
</gene>
<protein>
    <submittedName>
        <fullName evidence="2">Uncharacterized protein</fullName>
    </submittedName>
</protein>
<feature type="compositionally biased region" description="Polar residues" evidence="1">
    <location>
        <begin position="62"/>
        <end position="74"/>
    </location>
</feature>
<accession>A0A9D4RYP7</accession>
<reference evidence="2" key="2">
    <citation type="submission" date="2020-11" db="EMBL/GenBank/DDBJ databases">
        <authorList>
            <person name="McCartney M.A."/>
            <person name="Auch B."/>
            <person name="Kono T."/>
            <person name="Mallez S."/>
            <person name="Becker A."/>
            <person name="Gohl D.M."/>
            <person name="Silverstein K.A.T."/>
            <person name="Koren S."/>
            <person name="Bechman K.B."/>
            <person name="Herman A."/>
            <person name="Abrahante J.E."/>
            <person name="Garbe J."/>
        </authorList>
    </citation>
    <scope>NUCLEOTIDE SEQUENCE</scope>
    <source>
        <strain evidence="2">Duluth1</strain>
        <tissue evidence="2">Whole animal</tissue>
    </source>
</reference>
<evidence type="ECO:0000256" key="1">
    <source>
        <dbReference type="SAM" id="MobiDB-lite"/>
    </source>
</evidence>
<dbReference type="AlphaFoldDB" id="A0A9D4RYP7"/>
<reference evidence="2" key="1">
    <citation type="journal article" date="2019" name="bioRxiv">
        <title>The Genome of the Zebra Mussel, Dreissena polymorpha: A Resource for Invasive Species Research.</title>
        <authorList>
            <person name="McCartney M.A."/>
            <person name="Auch B."/>
            <person name="Kono T."/>
            <person name="Mallez S."/>
            <person name="Zhang Y."/>
            <person name="Obille A."/>
            <person name="Becker A."/>
            <person name="Abrahante J.E."/>
            <person name="Garbe J."/>
            <person name="Badalamenti J.P."/>
            <person name="Herman A."/>
            <person name="Mangelson H."/>
            <person name="Liachko I."/>
            <person name="Sullivan S."/>
            <person name="Sone E.D."/>
            <person name="Koren S."/>
            <person name="Silverstein K.A.T."/>
            <person name="Beckman K.B."/>
            <person name="Gohl D.M."/>
        </authorList>
    </citation>
    <scope>NUCLEOTIDE SEQUENCE</scope>
    <source>
        <strain evidence="2">Duluth1</strain>
        <tissue evidence="2">Whole animal</tissue>
    </source>
</reference>
<comment type="caution">
    <text evidence="2">The sequence shown here is derived from an EMBL/GenBank/DDBJ whole genome shotgun (WGS) entry which is preliminary data.</text>
</comment>
<proteinExistence type="predicted"/>